<accession>A0A085NSP5</accession>
<dbReference type="GO" id="GO:0003735">
    <property type="term" value="F:structural constituent of ribosome"/>
    <property type="evidence" value="ECO:0007669"/>
    <property type="project" value="InterPro"/>
</dbReference>
<keyword evidence="3" id="KW-0687">Ribonucleoprotein</keyword>
<evidence type="ECO:0000313" key="7">
    <source>
        <dbReference type="Proteomes" id="UP000030764"/>
    </source>
</evidence>
<dbReference type="SUPFAM" id="SSF74731">
    <property type="entry name" value="Ribosomal protein L20"/>
    <property type="match status" value="1"/>
</dbReference>
<name>A0A085NSP5_9BILA</name>
<keyword evidence="4" id="KW-0812">Transmembrane</keyword>
<dbReference type="GO" id="GO:0005840">
    <property type="term" value="C:ribosome"/>
    <property type="evidence" value="ECO:0007669"/>
    <property type="project" value="UniProtKB-KW"/>
</dbReference>
<dbReference type="Pfam" id="PF00453">
    <property type="entry name" value="Ribosomal_L20"/>
    <property type="match status" value="1"/>
</dbReference>
<dbReference type="InterPro" id="IPR035566">
    <property type="entry name" value="Ribosomal_protein_bL20_C"/>
</dbReference>
<dbReference type="InterPro" id="IPR005813">
    <property type="entry name" value="Ribosomal_bL20"/>
</dbReference>
<organism evidence="6">
    <name type="scientific">Trichuris suis</name>
    <name type="common">pig whipworm</name>
    <dbReference type="NCBI Taxonomy" id="68888"/>
    <lineage>
        <taxon>Eukaryota</taxon>
        <taxon>Metazoa</taxon>
        <taxon>Ecdysozoa</taxon>
        <taxon>Nematoda</taxon>
        <taxon>Enoplea</taxon>
        <taxon>Dorylaimia</taxon>
        <taxon>Trichinellida</taxon>
        <taxon>Trichuridae</taxon>
        <taxon>Trichuris</taxon>
    </lineage>
</organism>
<dbReference type="Gene3D" id="1.10.1900.20">
    <property type="entry name" value="Ribosomal protein L20"/>
    <property type="match status" value="1"/>
</dbReference>
<dbReference type="PANTHER" id="PTHR10986">
    <property type="entry name" value="39S RIBOSOMAL PROTEIN L20"/>
    <property type="match status" value="1"/>
</dbReference>
<feature type="transmembrane region" description="Helical" evidence="4">
    <location>
        <begin position="12"/>
        <end position="28"/>
    </location>
</feature>
<dbReference type="OrthoDB" id="10251781at2759"/>
<keyword evidence="4" id="KW-0472">Membrane</keyword>
<evidence type="ECO:0000313" key="5">
    <source>
        <dbReference type="EMBL" id="KFD55154.1"/>
    </source>
</evidence>
<reference evidence="6 7" key="1">
    <citation type="journal article" date="2014" name="Nat. Genet.">
        <title>Genome and transcriptome of the porcine whipworm Trichuris suis.</title>
        <authorList>
            <person name="Jex A.R."/>
            <person name="Nejsum P."/>
            <person name="Schwarz E.M."/>
            <person name="Hu L."/>
            <person name="Young N.D."/>
            <person name="Hall R.S."/>
            <person name="Korhonen P.K."/>
            <person name="Liao S."/>
            <person name="Thamsborg S."/>
            <person name="Xia J."/>
            <person name="Xu P."/>
            <person name="Wang S."/>
            <person name="Scheerlinck J.P."/>
            <person name="Hofmann A."/>
            <person name="Sternberg P.W."/>
            <person name="Wang J."/>
            <person name="Gasser R.B."/>
        </authorList>
    </citation>
    <scope>NUCLEOTIDE SEQUENCE [LARGE SCALE GENOMIC DNA]</scope>
    <source>
        <strain evidence="6">DCEP-RM93F</strain>
        <strain evidence="5">DCEP-RM93M</strain>
    </source>
</reference>
<evidence type="ECO:0000256" key="3">
    <source>
        <dbReference type="ARBA" id="ARBA00023274"/>
    </source>
</evidence>
<evidence type="ECO:0000256" key="4">
    <source>
        <dbReference type="SAM" id="Phobius"/>
    </source>
</evidence>
<proteinExistence type="inferred from homology"/>
<keyword evidence="2" id="KW-0689">Ribosomal protein</keyword>
<dbReference type="EMBL" id="KL367477">
    <property type="protein sequence ID" value="KFD72491.1"/>
    <property type="molecule type" value="Genomic_DNA"/>
</dbReference>
<dbReference type="GO" id="GO:1990904">
    <property type="term" value="C:ribonucleoprotein complex"/>
    <property type="evidence" value="ECO:0007669"/>
    <property type="project" value="UniProtKB-KW"/>
</dbReference>
<comment type="similarity">
    <text evidence="1">Belongs to the bacterial ribosomal protein bL20 family.</text>
</comment>
<dbReference type="Proteomes" id="UP000030758">
    <property type="component" value="Unassembled WGS sequence"/>
</dbReference>
<sequence length="166" mass="19578">MVIISNITAWTFALYIIMVISSIVRALPRRFLNSPYPRDFPLPKRDRWWKRQRIFRFSGWYYSDARDKYRVARNRVHHAWQTMTRNNKNYPAMMNWFHKKRAAAGAAEFGLDYPSFTRGLSNANIRLNDKMLSILACTEPRTFRALVEVSAEVLREKSTDEAVGKL</sequence>
<protein>
    <recommendedName>
        <fullName evidence="8">50S ribosomal protein L20</fullName>
    </recommendedName>
</protein>
<dbReference type="GO" id="GO:0019843">
    <property type="term" value="F:rRNA binding"/>
    <property type="evidence" value="ECO:0007669"/>
    <property type="project" value="InterPro"/>
</dbReference>
<evidence type="ECO:0000313" key="6">
    <source>
        <dbReference type="EMBL" id="KFD72491.1"/>
    </source>
</evidence>
<evidence type="ECO:0000256" key="1">
    <source>
        <dbReference type="ARBA" id="ARBA00007698"/>
    </source>
</evidence>
<keyword evidence="4" id="KW-1133">Transmembrane helix</keyword>
<evidence type="ECO:0008006" key="8">
    <source>
        <dbReference type="Google" id="ProtNLM"/>
    </source>
</evidence>
<gene>
    <name evidence="5" type="ORF">M513_04072</name>
    <name evidence="6" type="ORF">M514_04072</name>
</gene>
<dbReference type="EMBL" id="KL363202">
    <property type="protein sequence ID" value="KFD55154.1"/>
    <property type="molecule type" value="Genomic_DNA"/>
</dbReference>
<evidence type="ECO:0000256" key="2">
    <source>
        <dbReference type="ARBA" id="ARBA00022980"/>
    </source>
</evidence>
<dbReference type="Proteomes" id="UP000030764">
    <property type="component" value="Unassembled WGS sequence"/>
</dbReference>
<dbReference type="AlphaFoldDB" id="A0A085NSP5"/>
<dbReference type="PRINTS" id="PR00062">
    <property type="entry name" value="RIBOSOMALL20"/>
</dbReference>
<dbReference type="GO" id="GO:0006412">
    <property type="term" value="P:translation"/>
    <property type="evidence" value="ECO:0007669"/>
    <property type="project" value="InterPro"/>
</dbReference>
<keyword evidence="7" id="KW-1185">Reference proteome</keyword>